<gene>
    <name evidence="1" type="ORF">ABEB36_011652</name>
</gene>
<reference evidence="1 2" key="1">
    <citation type="submission" date="2024-05" db="EMBL/GenBank/DDBJ databases">
        <title>Genetic variation in Jamaican populations of the coffee berry borer (Hypothenemus hampei).</title>
        <authorList>
            <person name="Errbii M."/>
            <person name="Myrie A."/>
        </authorList>
    </citation>
    <scope>NUCLEOTIDE SEQUENCE [LARGE SCALE GENOMIC DNA]</scope>
    <source>
        <strain evidence="1">JA-Hopewell-2020-01-JO</strain>
        <tissue evidence="1">Whole body</tissue>
    </source>
</reference>
<name>A0ABD1E8J3_HYPHA</name>
<accession>A0ABD1E8J3</accession>
<dbReference type="AlphaFoldDB" id="A0ABD1E8J3"/>
<protein>
    <submittedName>
        <fullName evidence="1">Uncharacterized protein</fullName>
    </submittedName>
</protein>
<evidence type="ECO:0000313" key="1">
    <source>
        <dbReference type="EMBL" id="KAL1490988.1"/>
    </source>
</evidence>
<dbReference type="EMBL" id="JBDJPC010000009">
    <property type="protein sequence ID" value="KAL1490988.1"/>
    <property type="molecule type" value="Genomic_DNA"/>
</dbReference>
<sequence>MKRILYIRSFIVKMKLFFSRSFIAKLLGKLPKSWFPDYRLKLNPIVSETNRNVSGLNMDFSSLLSNRSSSSDDECYHHFKLFYHSHDQVQCYSSSGICNSTTTKTSYNTNDEESFSSISLRRFTDSGLHLVKLTPTKMELQQTKISKGRDTVAVVKGKFGAIHSPTFISDDEDNNEDFSGIPSEFSWNKYVPNRYLRHSTPLRVKRDTPTI</sequence>
<keyword evidence="2" id="KW-1185">Reference proteome</keyword>
<organism evidence="1 2">
    <name type="scientific">Hypothenemus hampei</name>
    <name type="common">Coffee berry borer</name>
    <dbReference type="NCBI Taxonomy" id="57062"/>
    <lineage>
        <taxon>Eukaryota</taxon>
        <taxon>Metazoa</taxon>
        <taxon>Ecdysozoa</taxon>
        <taxon>Arthropoda</taxon>
        <taxon>Hexapoda</taxon>
        <taxon>Insecta</taxon>
        <taxon>Pterygota</taxon>
        <taxon>Neoptera</taxon>
        <taxon>Endopterygota</taxon>
        <taxon>Coleoptera</taxon>
        <taxon>Polyphaga</taxon>
        <taxon>Cucujiformia</taxon>
        <taxon>Curculionidae</taxon>
        <taxon>Scolytinae</taxon>
        <taxon>Hypothenemus</taxon>
    </lineage>
</organism>
<comment type="caution">
    <text evidence="1">The sequence shown here is derived from an EMBL/GenBank/DDBJ whole genome shotgun (WGS) entry which is preliminary data.</text>
</comment>
<proteinExistence type="predicted"/>
<dbReference type="Proteomes" id="UP001566132">
    <property type="component" value="Unassembled WGS sequence"/>
</dbReference>
<evidence type="ECO:0000313" key="2">
    <source>
        <dbReference type="Proteomes" id="UP001566132"/>
    </source>
</evidence>